<protein>
    <recommendedName>
        <fullName evidence="4">Carboxypeptidase regulatory-like domain-containing protein</fullName>
    </recommendedName>
</protein>
<dbReference type="EMBL" id="JAYGIM010000001">
    <property type="protein sequence ID" value="MEA5425301.1"/>
    <property type="molecule type" value="Genomic_DNA"/>
</dbReference>
<feature type="transmembrane region" description="Helical" evidence="1">
    <location>
        <begin position="67"/>
        <end position="86"/>
    </location>
</feature>
<keyword evidence="1" id="KW-0812">Transmembrane</keyword>
<dbReference type="Proteomes" id="UP001302222">
    <property type="component" value="Unassembled WGS sequence"/>
</dbReference>
<name>A0ABU5SDI0_9BACT</name>
<sequence length="267" mass="29840">MPHPSQSSPKFYIIILIGLVSIIGAIYLVYFQPLKNSSQWIMTIVLFIFGIACLTELWRGKISFENNFIKSTGMFAVLVILCAFIFNKISPPTEESSLKIQVKDWQGTSVLANEKQVIKVSSGKFSKIYGLNSESEVLLTFMRDADSVEIEVLNYNWQIDKHGKSAIYSIPKNEILNLVLAPAKERCCLYGRVIFDDNKTHNLANIIVQAEGVSTTTQADGNYLLELPIEKQLQQYINITATVANYEGSCIGNTANPCKTISLVLKK</sequence>
<reference evidence="2 3" key="1">
    <citation type="submission" date="2023-12" db="EMBL/GenBank/DDBJ databases">
        <title>Novel species of the genus Arcicella isolated from rivers.</title>
        <authorList>
            <person name="Lu H."/>
        </authorList>
    </citation>
    <scope>NUCLEOTIDE SEQUENCE [LARGE SCALE GENOMIC DNA]</scope>
    <source>
        <strain evidence="2 3">DC25W</strain>
    </source>
</reference>
<evidence type="ECO:0000313" key="2">
    <source>
        <dbReference type="EMBL" id="MEA5425301.1"/>
    </source>
</evidence>
<evidence type="ECO:0000256" key="1">
    <source>
        <dbReference type="SAM" id="Phobius"/>
    </source>
</evidence>
<evidence type="ECO:0000313" key="3">
    <source>
        <dbReference type="Proteomes" id="UP001302222"/>
    </source>
</evidence>
<keyword evidence="3" id="KW-1185">Reference proteome</keyword>
<feature type="transmembrane region" description="Helical" evidence="1">
    <location>
        <begin position="12"/>
        <end position="31"/>
    </location>
</feature>
<proteinExistence type="predicted"/>
<gene>
    <name evidence="2" type="ORF">VB798_01870</name>
</gene>
<evidence type="ECO:0008006" key="4">
    <source>
        <dbReference type="Google" id="ProtNLM"/>
    </source>
</evidence>
<feature type="transmembrane region" description="Helical" evidence="1">
    <location>
        <begin position="37"/>
        <end position="55"/>
    </location>
</feature>
<comment type="caution">
    <text evidence="2">The sequence shown here is derived from an EMBL/GenBank/DDBJ whole genome shotgun (WGS) entry which is preliminary data.</text>
</comment>
<keyword evidence="1" id="KW-0472">Membrane</keyword>
<dbReference type="RefSeq" id="WP_323255369.1">
    <property type="nucleotide sequence ID" value="NZ_JAYGIM010000001.1"/>
</dbReference>
<keyword evidence="1" id="KW-1133">Transmembrane helix</keyword>
<organism evidence="2 3">
    <name type="scientific">Arcicella lustrica</name>
    <dbReference type="NCBI Taxonomy" id="2984196"/>
    <lineage>
        <taxon>Bacteria</taxon>
        <taxon>Pseudomonadati</taxon>
        <taxon>Bacteroidota</taxon>
        <taxon>Cytophagia</taxon>
        <taxon>Cytophagales</taxon>
        <taxon>Flectobacillaceae</taxon>
        <taxon>Arcicella</taxon>
    </lineage>
</organism>
<accession>A0ABU5SDI0</accession>